<evidence type="ECO:0000256" key="2">
    <source>
        <dbReference type="ARBA" id="ARBA00022475"/>
    </source>
</evidence>
<feature type="transmembrane region" description="Helical" evidence="7">
    <location>
        <begin position="40"/>
        <end position="65"/>
    </location>
</feature>
<evidence type="ECO:0000256" key="1">
    <source>
        <dbReference type="ARBA" id="ARBA00004162"/>
    </source>
</evidence>
<dbReference type="EMBL" id="GG698804">
    <property type="protein sequence ID" value="EEU30141.1"/>
    <property type="molecule type" value="Genomic_DNA"/>
</dbReference>
<evidence type="ECO:0000256" key="6">
    <source>
        <dbReference type="SAM" id="MobiDB-lite"/>
    </source>
</evidence>
<dbReference type="eggNOG" id="COG1983">
    <property type="taxonomic scope" value="Bacteria"/>
</dbReference>
<gene>
    <name evidence="9" type="ORF">HMPREF0501_01146</name>
</gene>
<dbReference type="HOGENOM" id="CLU_143433_0_0_9"/>
<evidence type="ECO:0000256" key="7">
    <source>
        <dbReference type="SAM" id="Phobius"/>
    </source>
</evidence>
<dbReference type="PANTHER" id="PTHR33885:SF3">
    <property type="entry name" value="PHAGE SHOCK PROTEIN C"/>
    <property type="match status" value="1"/>
</dbReference>
<evidence type="ECO:0000259" key="8">
    <source>
        <dbReference type="Pfam" id="PF04024"/>
    </source>
</evidence>
<comment type="subcellular location">
    <subcellularLocation>
        <location evidence="1">Cell membrane</location>
        <topology evidence="1">Single-pass membrane protein</topology>
    </subcellularLocation>
</comment>
<feature type="domain" description="Phage shock protein PspC N-terminal" evidence="8">
    <location>
        <begin position="9"/>
        <end position="67"/>
    </location>
</feature>
<reference evidence="9 10" key="1">
    <citation type="submission" date="2009-06" db="EMBL/GenBank/DDBJ databases">
        <title>The Genome Sequence of Lactobacillus coleohominis strain 101-4-CHN.</title>
        <authorList>
            <consortium name="The Broad Institute Genome Sequencing Platform"/>
            <person name="Ward D."/>
            <person name="Young S.K."/>
            <person name="Zeng Q."/>
            <person name="Koehrsen M."/>
            <person name="Alvarado L."/>
            <person name="Berlin A."/>
            <person name="Borenstein D."/>
            <person name="Chen Z."/>
            <person name="Engels R."/>
            <person name="Freedman E."/>
            <person name="Gellesch M."/>
            <person name="Goldberg J."/>
            <person name="Griggs A."/>
            <person name="Gujja S."/>
            <person name="Heiman D."/>
            <person name="Hepburn T."/>
            <person name="Howarth C."/>
            <person name="Jen D."/>
            <person name="Larson L."/>
            <person name="Lewis B."/>
            <person name="Mehta T."/>
            <person name="Park D."/>
            <person name="Pearson M."/>
            <person name="Roberts A."/>
            <person name="Saif S."/>
            <person name="Shea T."/>
            <person name="Shenoy N."/>
            <person name="Sisk P."/>
            <person name="Stolte C."/>
            <person name="Sykes S."/>
            <person name="Walk T."/>
            <person name="White J."/>
            <person name="Yandava C."/>
            <person name="Liu Y."/>
            <person name="Xu Q."/>
            <person name="Lander E."/>
            <person name="Nusbaum C."/>
            <person name="Galagan J."/>
            <person name="Birren B."/>
        </authorList>
    </citation>
    <scope>NUCLEOTIDE SEQUENCE [LARGE SCALE GENOMIC DNA]</scope>
    <source>
        <strain evidence="9 10">101-4-CHN</strain>
    </source>
</reference>
<accession>C7XW81</accession>
<dbReference type="PANTHER" id="PTHR33885">
    <property type="entry name" value="PHAGE SHOCK PROTEIN C"/>
    <property type="match status" value="1"/>
</dbReference>
<keyword evidence="4 7" id="KW-1133">Transmembrane helix</keyword>
<dbReference type="InterPro" id="IPR007168">
    <property type="entry name" value="Phageshock_PspC_N"/>
</dbReference>
<keyword evidence="2" id="KW-1003">Cell membrane</keyword>
<organism evidence="9 10">
    <name type="scientific">Limosilactobacillus coleohominis 101-4-CHN</name>
    <dbReference type="NCBI Taxonomy" id="575594"/>
    <lineage>
        <taxon>Bacteria</taxon>
        <taxon>Bacillati</taxon>
        <taxon>Bacillota</taxon>
        <taxon>Bacilli</taxon>
        <taxon>Lactobacillales</taxon>
        <taxon>Lactobacillaceae</taxon>
        <taxon>Limosilactobacillus</taxon>
    </lineage>
</organism>
<dbReference type="Proteomes" id="UP000003987">
    <property type="component" value="Unassembled WGS sequence"/>
</dbReference>
<protein>
    <submittedName>
        <fullName evidence="9">PspC domain protein</fullName>
    </submittedName>
</protein>
<evidence type="ECO:0000256" key="5">
    <source>
        <dbReference type="ARBA" id="ARBA00023136"/>
    </source>
</evidence>
<proteinExistence type="predicted"/>
<dbReference type="RefSeq" id="WP_006917002.1">
    <property type="nucleotide sequence ID" value="NZ_GG698804.1"/>
</dbReference>
<evidence type="ECO:0000313" key="10">
    <source>
        <dbReference type="Proteomes" id="UP000003987"/>
    </source>
</evidence>
<keyword evidence="3 7" id="KW-0812">Transmembrane</keyword>
<dbReference type="GO" id="GO:0005886">
    <property type="term" value="C:plasma membrane"/>
    <property type="evidence" value="ECO:0007669"/>
    <property type="project" value="UniProtKB-SubCell"/>
</dbReference>
<dbReference type="InterPro" id="IPR052027">
    <property type="entry name" value="PspC"/>
</dbReference>
<name>C7XW81_9LACO</name>
<dbReference type="Pfam" id="PF04024">
    <property type="entry name" value="PspC"/>
    <property type="match status" value="1"/>
</dbReference>
<feature type="compositionally biased region" description="Basic and acidic residues" evidence="6">
    <location>
        <begin position="89"/>
        <end position="104"/>
    </location>
</feature>
<dbReference type="STRING" id="575594.HMPREF0501_01146"/>
<dbReference type="OrthoDB" id="9815286at2"/>
<evidence type="ECO:0000256" key="3">
    <source>
        <dbReference type="ARBA" id="ARBA00022692"/>
    </source>
</evidence>
<sequence length="104" mass="11961">MQKREQIHQRLTKSASNRVIAGVLGGLAQYLHLKPDVVRVVYLIFTALTSFVPGIVIYLMLAVLMPDDPHKSNQWRSLMDLFSQGRHAKQPERKELHNVEEKDL</sequence>
<dbReference type="AlphaFoldDB" id="C7XW81"/>
<evidence type="ECO:0000313" key="9">
    <source>
        <dbReference type="EMBL" id="EEU30141.1"/>
    </source>
</evidence>
<keyword evidence="10" id="KW-1185">Reference proteome</keyword>
<keyword evidence="5 7" id="KW-0472">Membrane</keyword>
<feature type="region of interest" description="Disordered" evidence="6">
    <location>
        <begin position="85"/>
        <end position="104"/>
    </location>
</feature>
<evidence type="ECO:0000256" key="4">
    <source>
        <dbReference type="ARBA" id="ARBA00022989"/>
    </source>
</evidence>